<dbReference type="AlphaFoldDB" id="A0A3N4LKY3"/>
<sequence length="100" mass="11211">MTSSIGAVLKPMASVLLYLFVLHTIPVNPASVRLPGLFSTDLSTFVYTWPYKELQISQFAELPHIALPSRICNSVYWFGFFAYIVSSYCTTPESYFLSGT</sequence>
<reference evidence="2 3" key="1">
    <citation type="journal article" date="2018" name="Nat. Ecol. Evol.">
        <title>Pezizomycetes genomes reveal the molecular basis of ectomycorrhizal truffle lifestyle.</title>
        <authorList>
            <person name="Murat C."/>
            <person name="Payen T."/>
            <person name="Noel B."/>
            <person name="Kuo A."/>
            <person name="Morin E."/>
            <person name="Chen J."/>
            <person name="Kohler A."/>
            <person name="Krizsan K."/>
            <person name="Balestrini R."/>
            <person name="Da Silva C."/>
            <person name="Montanini B."/>
            <person name="Hainaut M."/>
            <person name="Levati E."/>
            <person name="Barry K.W."/>
            <person name="Belfiori B."/>
            <person name="Cichocki N."/>
            <person name="Clum A."/>
            <person name="Dockter R.B."/>
            <person name="Fauchery L."/>
            <person name="Guy J."/>
            <person name="Iotti M."/>
            <person name="Le Tacon F."/>
            <person name="Lindquist E.A."/>
            <person name="Lipzen A."/>
            <person name="Malagnac F."/>
            <person name="Mello A."/>
            <person name="Molinier V."/>
            <person name="Miyauchi S."/>
            <person name="Poulain J."/>
            <person name="Riccioni C."/>
            <person name="Rubini A."/>
            <person name="Sitrit Y."/>
            <person name="Splivallo R."/>
            <person name="Traeger S."/>
            <person name="Wang M."/>
            <person name="Zifcakova L."/>
            <person name="Wipf D."/>
            <person name="Zambonelli A."/>
            <person name="Paolocci F."/>
            <person name="Nowrousian M."/>
            <person name="Ottonello S."/>
            <person name="Baldrian P."/>
            <person name="Spatafora J.W."/>
            <person name="Henrissat B."/>
            <person name="Nagy L.G."/>
            <person name="Aury J.M."/>
            <person name="Wincker P."/>
            <person name="Grigoriev I.V."/>
            <person name="Bonfante P."/>
            <person name="Martin F.M."/>
        </authorList>
    </citation>
    <scope>NUCLEOTIDE SEQUENCE [LARGE SCALE GENOMIC DNA]</scope>
    <source>
        <strain evidence="2 3">ATCC MYA-4762</strain>
    </source>
</reference>
<keyword evidence="1" id="KW-0732">Signal</keyword>
<evidence type="ECO:0000313" key="3">
    <source>
        <dbReference type="Proteomes" id="UP000267821"/>
    </source>
</evidence>
<name>A0A3N4LKY3_9PEZI</name>
<accession>A0A3N4LKY3</accession>
<dbReference type="Proteomes" id="UP000267821">
    <property type="component" value="Unassembled WGS sequence"/>
</dbReference>
<evidence type="ECO:0008006" key="4">
    <source>
        <dbReference type="Google" id="ProtNLM"/>
    </source>
</evidence>
<protein>
    <recommendedName>
        <fullName evidence="4">GPI mannosyltransferase 2</fullName>
    </recommendedName>
</protein>
<keyword evidence="3" id="KW-1185">Reference proteome</keyword>
<feature type="signal peptide" evidence="1">
    <location>
        <begin position="1"/>
        <end position="29"/>
    </location>
</feature>
<organism evidence="2 3">
    <name type="scientific">Terfezia boudieri ATCC MYA-4762</name>
    <dbReference type="NCBI Taxonomy" id="1051890"/>
    <lineage>
        <taxon>Eukaryota</taxon>
        <taxon>Fungi</taxon>
        <taxon>Dikarya</taxon>
        <taxon>Ascomycota</taxon>
        <taxon>Pezizomycotina</taxon>
        <taxon>Pezizomycetes</taxon>
        <taxon>Pezizales</taxon>
        <taxon>Pezizaceae</taxon>
        <taxon>Terfezia</taxon>
    </lineage>
</organism>
<dbReference type="InParanoid" id="A0A3N4LKY3"/>
<dbReference type="EMBL" id="ML121546">
    <property type="protein sequence ID" value="RPB23436.1"/>
    <property type="molecule type" value="Genomic_DNA"/>
</dbReference>
<feature type="chain" id="PRO_5018093619" description="GPI mannosyltransferase 2" evidence="1">
    <location>
        <begin position="30"/>
        <end position="100"/>
    </location>
</feature>
<proteinExistence type="predicted"/>
<evidence type="ECO:0000256" key="1">
    <source>
        <dbReference type="SAM" id="SignalP"/>
    </source>
</evidence>
<gene>
    <name evidence="2" type="ORF">L211DRAFT_267957</name>
</gene>
<evidence type="ECO:0000313" key="2">
    <source>
        <dbReference type="EMBL" id="RPB23436.1"/>
    </source>
</evidence>